<dbReference type="Proteomes" id="UP001589818">
    <property type="component" value="Unassembled WGS sequence"/>
</dbReference>
<proteinExistence type="predicted"/>
<dbReference type="EMBL" id="JBHLVF010000011">
    <property type="protein sequence ID" value="MFC0391588.1"/>
    <property type="molecule type" value="Genomic_DNA"/>
</dbReference>
<evidence type="ECO:0000313" key="2">
    <source>
        <dbReference type="Proteomes" id="UP001589818"/>
    </source>
</evidence>
<sequence>MARRQAQAADTVEKAVTAAVAPAECELLRRRHSCSRIPWRDPAHDQ</sequence>
<accession>A0ABV6J9Y1</accession>
<dbReference type="RefSeq" id="WP_204819766.1">
    <property type="nucleotide sequence ID" value="NZ_JANHOF010000006.1"/>
</dbReference>
<evidence type="ECO:0000313" key="1">
    <source>
        <dbReference type="EMBL" id="MFC0391588.1"/>
    </source>
</evidence>
<reference evidence="1 2" key="1">
    <citation type="submission" date="2024-09" db="EMBL/GenBank/DDBJ databases">
        <authorList>
            <person name="Sun Q."/>
            <person name="Mori K."/>
        </authorList>
    </citation>
    <scope>NUCLEOTIDE SEQUENCE [LARGE SCALE GENOMIC DNA]</scope>
    <source>
        <strain evidence="1 2">CCM 4839</strain>
    </source>
</reference>
<name>A0ABV6J9Y1_9BACL</name>
<gene>
    <name evidence="1" type="ORF">ACFFJ8_09390</name>
</gene>
<organism evidence="1 2">
    <name type="scientific">Paenibacillus mendelii</name>
    <dbReference type="NCBI Taxonomy" id="206163"/>
    <lineage>
        <taxon>Bacteria</taxon>
        <taxon>Bacillati</taxon>
        <taxon>Bacillota</taxon>
        <taxon>Bacilli</taxon>
        <taxon>Bacillales</taxon>
        <taxon>Paenibacillaceae</taxon>
        <taxon>Paenibacillus</taxon>
    </lineage>
</organism>
<protein>
    <submittedName>
        <fullName evidence="1">Uncharacterized protein</fullName>
    </submittedName>
</protein>
<comment type="caution">
    <text evidence="1">The sequence shown here is derived from an EMBL/GenBank/DDBJ whole genome shotgun (WGS) entry which is preliminary data.</text>
</comment>
<keyword evidence="2" id="KW-1185">Reference proteome</keyword>